<sequence>MDIDPALPWGIAIDYAGRATVTEAGHTLHINVSDTSLSSVIGPDSITGAYSPVSVTAEFSESGAGGAVLRGSGRVTVLPAGSGPVVPDGTAVQRAVAAALADFRAKVTDYAALCAAWPPAG</sequence>
<dbReference type="OrthoDB" id="4232809at2"/>
<gene>
    <name evidence="1" type="ORF">AQJ64_39025</name>
</gene>
<comment type="caution">
    <text evidence="1">The sequence shown here is derived from an EMBL/GenBank/DDBJ whole genome shotgun (WGS) entry which is preliminary data.</text>
</comment>
<dbReference type="STRING" id="1943.AQJ64_39025"/>
<dbReference type="EMBL" id="LMWW01000068">
    <property type="protein sequence ID" value="KUN76131.1"/>
    <property type="molecule type" value="Genomic_DNA"/>
</dbReference>
<name>A0A101SLJ9_9ACTN</name>
<accession>A0A101SLJ9</accession>
<organism evidence="1 2">
    <name type="scientific">Streptomyces griseoruber</name>
    <dbReference type="NCBI Taxonomy" id="1943"/>
    <lineage>
        <taxon>Bacteria</taxon>
        <taxon>Bacillati</taxon>
        <taxon>Actinomycetota</taxon>
        <taxon>Actinomycetes</taxon>
        <taxon>Kitasatosporales</taxon>
        <taxon>Streptomycetaceae</taxon>
        <taxon>Streptomyces</taxon>
    </lineage>
</organism>
<proteinExistence type="predicted"/>
<keyword evidence="2" id="KW-1185">Reference proteome</keyword>
<dbReference type="AlphaFoldDB" id="A0A101SLJ9"/>
<reference evidence="1 2" key="1">
    <citation type="submission" date="2015-10" db="EMBL/GenBank/DDBJ databases">
        <title>Draft genome sequence of Streptomyces griseoruber DSM 40281, type strain for the species Streptomyces griseoruber.</title>
        <authorList>
            <person name="Ruckert C."/>
            <person name="Winkler A."/>
            <person name="Kalinowski J."/>
            <person name="Kampfer P."/>
            <person name="Glaeser S."/>
        </authorList>
    </citation>
    <scope>NUCLEOTIDE SEQUENCE [LARGE SCALE GENOMIC DNA]</scope>
    <source>
        <strain evidence="1 2">DSM 40281</strain>
    </source>
</reference>
<dbReference type="RefSeq" id="WP_055631371.1">
    <property type="nucleotide sequence ID" value="NZ_JBIRRP010000021.1"/>
</dbReference>
<evidence type="ECO:0000313" key="2">
    <source>
        <dbReference type="Proteomes" id="UP000052982"/>
    </source>
</evidence>
<protein>
    <submittedName>
        <fullName evidence="1">Uncharacterized protein</fullName>
    </submittedName>
</protein>
<evidence type="ECO:0000313" key="1">
    <source>
        <dbReference type="EMBL" id="KUN76131.1"/>
    </source>
</evidence>
<dbReference type="Proteomes" id="UP000052982">
    <property type="component" value="Unassembled WGS sequence"/>
</dbReference>